<gene>
    <name evidence="1" type="ORF">PHMEG_0003802</name>
</gene>
<dbReference type="Proteomes" id="UP000198211">
    <property type="component" value="Unassembled WGS sequence"/>
</dbReference>
<name>A0A225WXN5_9STRA</name>
<comment type="caution">
    <text evidence="1">The sequence shown here is derived from an EMBL/GenBank/DDBJ whole genome shotgun (WGS) entry which is preliminary data.</text>
</comment>
<proteinExistence type="predicted"/>
<sequence>MVCSVPGDMHLRFYLLAQRRELADEESGARSVQFRAVMADSEANARNRAAESSTSRIHWAFEGGHSLKLTDVKQETIDIEYHHWAVCENELHARHLYVQWARYVTTFGCVIGAATNLIKSR</sequence>
<reference evidence="2" key="1">
    <citation type="submission" date="2017-03" db="EMBL/GenBank/DDBJ databases">
        <title>Phytopthora megakarya and P. palmivora, two closely related causual agents of cacao black pod achieved similar genome size and gene model numbers by different mechanisms.</title>
        <authorList>
            <person name="Ali S."/>
            <person name="Shao J."/>
            <person name="Larry D.J."/>
            <person name="Kronmiller B."/>
            <person name="Shen D."/>
            <person name="Strem M.D."/>
            <person name="Melnick R.L."/>
            <person name="Guiltinan M.J."/>
            <person name="Tyler B.M."/>
            <person name="Meinhardt L.W."/>
            <person name="Bailey B.A."/>
        </authorList>
    </citation>
    <scope>NUCLEOTIDE SEQUENCE [LARGE SCALE GENOMIC DNA]</scope>
    <source>
        <strain evidence="2">zdho120</strain>
    </source>
</reference>
<evidence type="ECO:0000313" key="1">
    <source>
        <dbReference type="EMBL" id="OWZ21610.1"/>
    </source>
</evidence>
<accession>A0A225WXN5</accession>
<dbReference type="OrthoDB" id="103238at2759"/>
<evidence type="ECO:0000313" key="2">
    <source>
        <dbReference type="Proteomes" id="UP000198211"/>
    </source>
</evidence>
<dbReference type="EMBL" id="NBNE01000206">
    <property type="protein sequence ID" value="OWZ21610.1"/>
    <property type="molecule type" value="Genomic_DNA"/>
</dbReference>
<dbReference type="AlphaFoldDB" id="A0A225WXN5"/>
<protein>
    <submittedName>
        <fullName evidence="1">Uncharacterized protein</fullName>
    </submittedName>
</protein>
<organism evidence="1 2">
    <name type="scientific">Phytophthora megakarya</name>
    <dbReference type="NCBI Taxonomy" id="4795"/>
    <lineage>
        <taxon>Eukaryota</taxon>
        <taxon>Sar</taxon>
        <taxon>Stramenopiles</taxon>
        <taxon>Oomycota</taxon>
        <taxon>Peronosporomycetes</taxon>
        <taxon>Peronosporales</taxon>
        <taxon>Peronosporaceae</taxon>
        <taxon>Phytophthora</taxon>
    </lineage>
</organism>
<keyword evidence="2" id="KW-1185">Reference proteome</keyword>